<organism evidence="3 4">
    <name type="scientific">Brevibacillus borstelensis AK1</name>
    <dbReference type="NCBI Taxonomy" id="1300222"/>
    <lineage>
        <taxon>Bacteria</taxon>
        <taxon>Bacillati</taxon>
        <taxon>Bacillota</taxon>
        <taxon>Bacilli</taxon>
        <taxon>Bacillales</taxon>
        <taxon>Paenibacillaceae</taxon>
        <taxon>Brevibacillus</taxon>
    </lineage>
</organism>
<dbReference type="AlphaFoldDB" id="M8D984"/>
<dbReference type="OrthoDB" id="252464at2"/>
<gene>
    <name evidence="3" type="ORF">I532_08592</name>
</gene>
<dbReference type="InterPro" id="IPR000073">
    <property type="entry name" value="AB_hydrolase_1"/>
</dbReference>
<dbReference type="GO" id="GO:0016020">
    <property type="term" value="C:membrane"/>
    <property type="evidence" value="ECO:0007669"/>
    <property type="project" value="TreeGrafter"/>
</dbReference>
<dbReference type="PANTHER" id="PTHR43798">
    <property type="entry name" value="MONOACYLGLYCEROL LIPASE"/>
    <property type="match status" value="1"/>
</dbReference>
<dbReference type="Proteomes" id="UP000012081">
    <property type="component" value="Unassembled WGS sequence"/>
</dbReference>
<feature type="domain" description="AB hydrolase-1" evidence="2">
    <location>
        <begin position="22"/>
        <end position="246"/>
    </location>
</feature>
<dbReference type="STRING" id="1300222.I532_08592"/>
<evidence type="ECO:0000256" key="1">
    <source>
        <dbReference type="ARBA" id="ARBA00022801"/>
    </source>
</evidence>
<dbReference type="PANTHER" id="PTHR43798:SF31">
    <property type="entry name" value="AB HYDROLASE SUPERFAMILY PROTEIN YCLE"/>
    <property type="match status" value="1"/>
</dbReference>
<proteinExistence type="predicted"/>
<dbReference type="RefSeq" id="WP_003387647.1">
    <property type="nucleotide sequence ID" value="NZ_APBN01000003.1"/>
</dbReference>
<keyword evidence="1" id="KW-0378">Hydrolase</keyword>
<evidence type="ECO:0000313" key="3">
    <source>
        <dbReference type="EMBL" id="EMT52824.1"/>
    </source>
</evidence>
<protein>
    <recommendedName>
        <fullName evidence="2">AB hydrolase-1 domain-containing protein</fullName>
    </recommendedName>
</protein>
<dbReference type="InterPro" id="IPR050266">
    <property type="entry name" value="AB_hydrolase_sf"/>
</dbReference>
<dbReference type="PATRIC" id="fig|1300222.3.peg.1767"/>
<dbReference type="Pfam" id="PF00561">
    <property type="entry name" value="Abhydrolase_1"/>
    <property type="match status" value="1"/>
</dbReference>
<dbReference type="SUPFAM" id="SSF53474">
    <property type="entry name" value="alpha/beta-Hydrolases"/>
    <property type="match status" value="1"/>
</dbReference>
<comment type="caution">
    <text evidence="3">The sequence shown here is derived from an EMBL/GenBank/DDBJ whole genome shotgun (WGS) entry which is preliminary data.</text>
</comment>
<dbReference type="PRINTS" id="PR00111">
    <property type="entry name" value="ABHYDROLASE"/>
</dbReference>
<evidence type="ECO:0000313" key="4">
    <source>
        <dbReference type="Proteomes" id="UP000012081"/>
    </source>
</evidence>
<sequence>MKKAVLQNGVELAYDDRGTGDAVCLVHGFCGSSAYWKKLFPRLEKSSRVLAPDLRGHGGSSVPDETYTVEKMAEDLAFFMDETGIEKMTLLGHSLGGYVALAFAERYPDRLSAMGLIHSTAFPDDEQAKENRTKGMESIRQNGIEPFIKALVPKLFAPGALSRYPEEWERVKQVGLQTPPDGAIRTLEAMRERADRQHVLRKLACPVLLIAGEQDQIIPADKTFTADGANVTRVLLAEAGHMGMLETPEKMADAIKQFLSNI</sequence>
<dbReference type="InterPro" id="IPR029058">
    <property type="entry name" value="AB_hydrolase_fold"/>
</dbReference>
<dbReference type="Gene3D" id="3.40.50.1820">
    <property type="entry name" value="alpha/beta hydrolase"/>
    <property type="match status" value="1"/>
</dbReference>
<evidence type="ECO:0000259" key="2">
    <source>
        <dbReference type="Pfam" id="PF00561"/>
    </source>
</evidence>
<name>M8D984_9BACL</name>
<dbReference type="EMBL" id="APBN01000003">
    <property type="protein sequence ID" value="EMT52824.1"/>
    <property type="molecule type" value="Genomic_DNA"/>
</dbReference>
<dbReference type="GO" id="GO:0016787">
    <property type="term" value="F:hydrolase activity"/>
    <property type="evidence" value="ECO:0007669"/>
    <property type="project" value="UniProtKB-KW"/>
</dbReference>
<reference evidence="3 4" key="1">
    <citation type="submission" date="2013-03" db="EMBL/GenBank/DDBJ databases">
        <title>Assembly of a new bacterial strain Brevibacillus borstelensis AK1.</title>
        <authorList>
            <person name="Rajan I."/>
            <person name="PoliReddy D."/>
            <person name="Sugumar T."/>
            <person name="Rathinam K."/>
            <person name="Alqarawi S."/>
            <person name="Khalil A.B."/>
            <person name="Sivakumar N."/>
        </authorList>
    </citation>
    <scope>NUCLEOTIDE SEQUENCE [LARGE SCALE GENOMIC DNA]</scope>
    <source>
        <strain evidence="3 4">AK1</strain>
    </source>
</reference>
<keyword evidence="4" id="KW-1185">Reference proteome</keyword>
<accession>M8D984</accession>